<dbReference type="Gene3D" id="3.40.30.10">
    <property type="entry name" value="Glutaredoxin"/>
    <property type="match status" value="1"/>
</dbReference>
<dbReference type="Pfam" id="PF13410">
    <property type="entry name" value="GST_C_2"/>
    <property type="match status" value="1"/>
</dbReference>
<dbReference type="InterPro" id="IPR004045">
    <property type="entry name" value="Glutathione_S-Trfase_N"/>
</dbReference>
<dbReference type="RefSeq" id="WP_079649161.1">
    <property type="nucleotide sequence ID" value="NZ_FUYM01000007.1"/>
</dbReference>
<dbReference type="InterPro" id="IPR036282">
    <property type="entry name" value="Glutathione-S-Trfase_C_sf"/>
</dbReference>
<keyword evidence="4" id="KW-1185">Reference proteome</keyword>
<name>A0A1T5EKN3_9SPHN</name>
<dbReference type="SFLD" id="SFLDG01151">
    <property type="entry name" value="Main.2:_Nu-like"/>
    <property type="match status" value="1"/>
</dbReference>
<reference evidence="4" key="1">
    <citation type="submission" date="2017-02" db="EMBL/GenBank/DDBJ databases">
        <authorList>
            <person name="Varghese N."/>
            <person name="Submissions S."/>
        </authorList>
    </citation>
    <scope>NUCLEOTIDE SEQUENCE [LARGE SCALE GENOMIC DNA]</scope>
    <source>
        <strain evidence="4">UM2</strain>
    </source>
</reference>
<proteinExistence type="predicted"/>
<dbReference type="PANTHER" id="PTHR44051:SF19">
    <property type="entry name" value="DISULFIDE-BOND OXIDOREDUCTASE YFCG"/>
    <property type="match status" value="1"/>
</dbReference>
<dbReference type="PROSITE" id="PS50404">
    <property type="entry name" value="GST_NTER"/>
    <property type="match status" value="1"/>
</dbReference>
<dbReference type="PROSITE" id="PS50405">
    <property type="entry name" value="GST_CTER"/>
    <property type="match status" value="1"/>
</dbReference>
<dbReference type="Gene3D" id="1.20.1050.10">
    <property type="match status" value="1"/>
</dbReference>
<feature type="domain" description="GST C-terminal" evidence="2">
    <location>
        <begin position="83"/>
        <end position="210"/>
    </location>
</feature>
<dbReference type="STRING" id="439228.SAMN06295920_10760"/>
<dbReference type="PANTHER" id="PTHR44051">
    <property type="entry name" value="GLUTATHIONE S-TRANSFERASE-RELATED"/>
    <property type="match status" value="1"/>
</dbReference>
<dbReference type="InterPro" id="IPR040079">
    <property type="entry name" value="Glutathione_S-Trfase"/>
</dbReference>
<dbReference type="InterPro" id="IPR036249">
    <property type="entry name" value="Thioredoxin-like_sf"/>
</dbReference>
<dbReference type="SUPFAM" id="SSF52833">
    <property type="entry name" value="Thioredoxin-like"/>
    <property type="match status" value="1"/>
</dbReference>
<gene>
    <name evidence="3" type="ORF">SAMN06295920_10760</name>
</gene>
<dbReference type="SUPFAM" id="SSF47616">
    <property type="entry name" value="GST C-terminal domain-like"/>
    <property type="match status" value="1"/>
</dbReference>
<organism evidence="3 4">
    <name type="scientific">Rhizorhabdus histidinilytica</name>
    <dbReference type="NCBI Taxonomy" id="439228"/>
    <lineage>
        <taxon>Bacteria</taxon>
        <taxon>Pseudomonadati</taxon>
        <taxon>Pseudomonadota</taxon>
        <taxon>Alphaproteobacteria</taxon>
        <taxon>Sphingomonadales</taxon>
        <taxon>Sphingomonadaceae</taxon>
        <taxon>Rhizorhabdus</taxon>
    </lineage>
</organism>
<evidence type="ECO:0000259" key="2">
    <source>
        <dbReference type="PROSITE" id="PS50405"/>
    </source>
</evidence>
<dbReference type="EMBL" id="FUYM01000007">
    <property type="protein sequence ID" value="SKB84563.1"/>
    <property type="molecule type" value="Genomic_DNA"/>
</dbReference>
<evidence type="ECO:0000313" key="4">
    <source>
        <dbReference type="Proteomes" id="UP000189818"/>
    </source>
</evidence>
<dbReference type="Proteomes" id="UP000189818">
    <property type="component" value="Unassembled WGS sequence"/>
</dbReference>
<dbReference type="SFLD" id="SFLDS00019">
    <property type="entry name" value="Glutathione_Transferase_(cytos"/>
    <property type="match status" value="1"/>
</dbReference>
<feature type="domain" description="GST N-terminal" evidence="1">
    <location>
        <begin position="1"/>
        <end position="79"/>
    </location>
</feature>
<dbReference type="Pfam" id="PF02798">
    <property type="entry name" value="GST_N"/>
    <property type="match status" value="1"/>
</dbReference>
<protein>
    <submittedName>
        <fullName evidence="3">GST-like protein</fullName>
    </submittedName>
</protein>
<evidence type="ECO:0000259" key="1">
    <source>
        <dbReference type="PROSITE" id="PS50404"/>
    </source>
</evidence>
<dbReference type="SFLD" id="SFLDG00358">
    <property type="entry name" value="Main_(cytGST)"/>
    <property type="match status" value="1"/>
</dbReference>
<evidence type="ECO:0000313" key="3">
    <source>
        <dbReference type="EMBL" id="SKB84563.1"/>
    </source>
</evidence>
<accession>A0A1T5EKN3</accession>
<dbReference type="OrthoDB" id="9803562at2"/>
<dbReference type="InterPro" id="IPR010987">
    <property type="entry name" value="Glutathione-S-Trfase_C-like"/>
</dbReference>
<sequence length="230" mass="26248">MKLYFCPRPNPLKVALFLEEAGVAHEIVPVDLLRGAHQTRAFTALNPNAKVPVLVDGDVVVFDSSAILLHLVERTGLFGPGDDVVRRGEFLSWMLFIASGLAPFSGQAVHFRHHAPEPQPYAANRYAFEADRHWSIVEARLADRRYLLGTDYTALDMSLWGWAPSLPYLLGEDAWDRAPNIRRWLDEVEARPAVARVRRLETLYPYKTDIDDETRRIMFPQNLARDDRAR</sequence>
<dbReference type="AlphaFoldDB" id="A0A1T5EKN3"/>